<name>A0ABV8PW23_9BACT</name>
<gene>
    <name evidence="7" type="ORF">ACFOW1_10535</name>
</gene>
<evidence type="ECO:0000256" key="4">
    <source>
        <dbReference type="ARBA" id="ARBA00022989"/>
    </source>
</evidence>
<evidence type="ECO:0000313" key="7">
    <source>
        <dbReference type="EMBL" id="MFC4232329.1"/>
    </source>
</evidence>
<comment type="caution">
    <text evidence="7">The sequence shown here is derived from an EMBL/GenBank/DDBJ whole genome shotgun (WGS) entry which is preliminary data.</text>
</comment>
<sequence>MWLSWSIYHQIQQQKGLQQSWQTIVAALKGSGQWRLYAAFALMFCNWGLEAKKWQVLMQAIQPLSYGRSFRAIFSGQALASSTPNRVGEFVGRIVYLNDGNRLRALSLSAVGSFAQIIITFVMGLLGLLLVYPSITDKLQSTFSLSTFWINWLVYAVSLTVMVQLVCFYNLSWITNLIEKIPFVSKYRFYIQKLEDLHNKQLTNILFLSFIRYVVYMVQYLLLFQLFQIEISWWVICSLVCVQLMVMAVVPSIALAELGVRGQVSIALFGLFSSNTIGIIAAVSGIWLINLIVPALAGSLLILGIKIFRK</sequence>
<dbReference type="EMBL" id="JBHSDC010000022">
    <property type="protein sequence ID" value="MFC4232329.1"/>
    <property type="molecule type" value="Genomic_DNA"/>
</dbReference>
<feature type="transmembrane region" description="Helical" evidence="6">
    <location>
        <begin position="106"/>
        <end position="132"/>
    </location>
</feature>
<feature type="transmembrane region" description="Helical" evidence="6">
    <location>
        <begin position="263"/>
        <end position="281"/>
    </location>
</feature>
<proteinExistence type="predicted"/>
<evidence type="ECO:0000256" key="6">
    <source>
        <dbReference type="SAM" id="Phobius"/>
    </source>
</evidence>
<evidence type="ECO:0000256" key="5">
    <source>
        <dbReference type="ARBA" id="ARBA00023136"/>
    </source>
</evidence>
<keyword evidence="3 6" id="KW-0812">Transmembrane</keyword>
<dbReference type="RefSeq" id="WP_379014138.1">
    <property type="nucleotide sequence ID" value="NZ_JBHSDC010000022.1"/>
</dbReference>
<keyword evidence="4 6" id="KW-1133">Transmembrane helix</keyword>
<feature type="transmembrane region" description="Helical" evidence="6">
    <location>
        <begin position="287"/>
        <end position="308"/>
    </location>
</feature>
<feature type="transmembrane region" description="Helical" evidence="6">
    <location>
        <begin position="205"/>
        <end position="227"/>
    </location>
</feature>
<evidence type="ECO:0000256" key="2">
    <source>
        <dbReference type="ARBA" id="ARBA00022475"/>
    </source>
</evidence>
<protein>
    <submittedName>
        <fullName evidence="7">Lysylphosphatidylglycerol synthase domain-containing protein</fullName>
    </submittedName>
</protein>
<evidence type="ECO:0000256" key="1">
    <source>
        <dbReference type="ARBA" id="ARBA00004651"/>
    </source>
</evidence>
<keyword evidence="8" id="KW-1185">Reference proteome</keyword>
<feature type="transmembrane region" description="Helical" evidence="6">
    <location>
        <begin position="152"/>
        <end position="171"/>
    </location>
</feature>
<reference evidence="8" key="1">
    <citation type="journal article" date="2019" name="Int. J. Syst. Evol. Microbiol.">
        <title>The Global Catalogue of Microorganisms (GCM) 10K type strain sequencing project: providing services to taxonomists for standard genome sequencing and annotation.</title>
        <authorList>
            <consortium name="The Broad Institute Genomics Platform"/>
            <consortium name="The Broad Institute Genome Sequencing Center for Infectious Disease"/>
            <person name="Wu L."/>
            <person name="Ma J."/>
        </authorList>
    </citation>
    <scope>NUCLEOTIDE SEQUENCE [LARGE SCALE GENOMIC DNA]</scope>
    <source>
        <strain evidence="8">CECT 8010</strain>
    </source>
</reference>
<evidence type="ECO:0000256" key="3">
    <source>
        <dbReference type="ARBA" id="ARBA00022692"/>
    </source>
</evidence>
<accession>A0ABV8PW23</accession>
<keyword evidence="2" id="KW-1003">Cell membrane</keyword>
<evidence type="ECO:0000313" key="8">
    <source>
        <dbReference type="Proteomes" id="UP001595906"/>
    </source>
</evidence>
<comment type="subcellular location">
    <subcellularLocation>
        <location evidence="1">Cell membrane</location>
        <topology evidence="1">Multi-pass membrane protein</topology>
    </subcellularLocation>
</comment>
<feature type="transmembrane region" description="Helical" evidence="6">
    <location>
        <begin position="233"/>
        <end position="256"/>
    </location>
</feature>
<dbReference type="Pfam" id="PF03706">
    <property type="entry name" value="LPG_synthase_TM"/>
    <property type="match status" value="1"/>
</dbReference>
<dbReference type="Proteomes" id="UP001595906">
    <property type="component" value="Unassembled WGS sequence"/>
</dbReference>
<dbReference type="InterPro" id="IPR022791">
    <property type="entry name" value="L-PG_synthase/AglD"/>
</dbReference>
<keyword evidence="5 6" id="KW-0472">Membrane</keyword>
<organism evidence="7 8">
    <name type="scientific">Parasediminibacterium paludis</name>
    <dbReference type="NCBI Taxonomy" id="908966"/>
    <lineage>
        <taxon>Bacteria</taxon>
        <taxon>Pseudomonadati</taxon>
        <taxon>Bacteroidota</taxon>
        <taxon>Chitinophagia</taxon>
        <taxon>Chitinophagales</taxon>
        <taxon>Chitinophagaceae</taxon>
        <taxon>Parasediminibacterium</taxon>
    </lineage>
</organism>